<organism evidence="1">
    <name type="scientific">Intestinibacter bartlettii</name>
    <dbReference type="NCBI Taxonomy" id="261299"/>
    <lineage>
        <taxon>Bacteria</taxon>
        <taxon>Bacillati</taxon>
        <taxon>Bacillota</taxon>
        <taxon>Clostridia</taxon>
        <taxon>Peptostreptococcales</taxon>
        <taxon>Peptostreptococcaceae</taxon>
        <taxon>Intestinibacter</taxon>
    </lineage>
</organism>
<name>A0A6N3DMW0_9FIRM</name>
<dbReference type="AlphaFoldDB" id="A0A6N3DMW0"/>
<dbReference type="RefSeq" id="WP_024060323.1">
    <property type="nucleotide sequence ID" value="NZ_CACRUE010000033.1"/>
</dbReference>
<proteinExistence type="predicted"/>
<protein>
    <submittedName>
        <fullName evidence="1">Uncharacterized protein</fullName>
    </submittedName>
</protein>
<accession>A0A6N3DMW0</accession>
<evidence type="ECO:0000313" key="1">
    <source>
        <dbReference type="EMBL" id="VYU27133.1"/>
    </source>
</evidence>
<sequence length="148" mass="17726">MKIGDLRKISFEFRRVSSDMLNSITDDNNVYLIKFREFIDDNKIIKDYIDSKVKYSSIDWKKSFIEEDCGYKSVIIPQNKNDHIKAMYDYLLVMTDRNKSLNGEAFNFHLGRCKVNERIQFYLNRVFLPLIHYINDYLIEEMIALQES</sequence>
<reference evidence="1" key="1">
    <citation type="submission" date="2019-11" db="EMBL/GenBank/DDBJ databases">
        <authorList>
            <person name="Feng L."/>
        </authorList>
    </citation>
    <scope>NUCLEOTIDE SEQUENCE</scope>
    <source>
        <strain evidence="1">IbartlettiiLFYP30</strain>
    </source>
</reference>
<dbReference type="EMBL" id="CACRUE010000033">
    <property type="protein sequence ID" value="VYU27133.1"/>
    <property type="molecule type" value="Genomic_DNA"/>
</dbReference>
<gene>
    <name evidence="1" type="ORF">IBLFYP30_02204</name>
</gene>